<sequence length="298" mass="33043">YRAALVAPKLAPRPDNQKYPRRLKNSELVLRHPDVTPAARAHYKRYPELTNDFFNVVEDFLDGCAHLGNNQQLASPKGTSSTAEAAAHVANVLCKAAGKMLALNNVLMVASLLGTTLEYDSYGAPLVPAFMQENTWGRKKPPTRTDIFRPIFLAACYSPIALLVDLALQWEPLPLHSSIDTWARQGHQIPYDPNDEEAAGAQAITDFVWREIIGGLGDLRSPANGQALTGSKIETWAKGKLKLLAELRGLFFDKDDLTVPESQLIAVDWPDRAEREHRRLTMEEAQAQKKRRPSGKAA</sequence>
<feature type="region of interest" description="Disordered" evidence="1">
    <location>
        <begin position="278"/>
        <end position="298"/>
    </location>
</feature>
<reference evidence="2 3" key="1">
    <citation type="journal article" date="2016" name="Mol. Biol. Evol.">
        <title>Comparative Genomics of Early-Diverging Mushroom-Forming Fungi Provides Insights into the Origins of Lignocellulose Decay Capabilities.</title>
        <authorList>
            <person name="Nagy L.G."/>
            <person name="Riley R."/>
            <person name="Tritt A."/>
            <person name="Adam C."/>
            <person name="Daum C."/>
            <person name="Floudas D."/>
            <person name="Sun H."/>
            <person name="Yadav J.S."/>
            <person name="Pangilinan J."/>
            <person name="Larsson K.H."/>
            <person name="Matsuura K."/>
            <person name="Barry K."/>
            <person name="Labutti K."/>
            <person name="Kuo R."/>
            <person name="Ohm R.A."/>
            <person name="Bhattacharya S.S."/>
            <person name="Shirouzu T."/>
            <person name="Yoshinaga Y."/>
            <person name="Martin F.M."/>
            <person name="Grigoriev I.V."/>
            <person name="Hibbett D.S."/>
        </authorList>
    </citation>
    <scope>NUCLEOTIDE SEQUENCE [LARGE SCALE GENOMIC DNA]</scope>
    <source>
        <strain evidence="2 3">HHB12733</strain>
    </source>
</reference>
<dbReference type="STRING" id="1353952.A0A166JF67"/>
<name>A0A166JF67_9BASI</name>
<proteinExistence type="predicted"/>
<protein>
    <submittedName>
        <fullName evidence="2">Uncharacterized protein</fullName>
    </submittedName>
</protein>
<dbReference type="InParanoid" id="A0A166JF67"/>
<feature type="compositionally biased region" description="Basic residues" evidence="1">
    <location>
        <begin position="288"/>
        <end position="298"/>
    </location>
</feature>
<dbReference type="Proteomes" id="UP000076842">
    <property type="component" value="Unassembled WGS sequence"/>
</dbReference>
<organism evidence="2 3">
    <name type="scientific">Calocera cornea HHB12733</name>
    <dbReference type="NCBI Taxonomy" id="1353952"/>
    <lineage>
        <taxon>Eukaryota</taxon>
        <taxon>Fungi</taxon>
        <taxon>Dikarya</taxon>
        <taxon>Basidiomycota</taxon>
        <taxon>Agaricomycotina</taxon>
        <taxon>Dacrymycetes</taxon>
        <taxon>Dacrymycetales</taxon>
        <taxon>Dacrymycetaceae</taxon>
        <taxon>Calocera</taxon>
    </lineage>
</organism>
<gene>
    <name evidence="2" type="ORF">CALCODRAFT_489198</name>
</gene>
<evidence type="ECO:0000256" key="1">
    <source>
        <dbReference type="SAM" id="MobiDB-lite"/>
    </source>
</evidence>
<evidence type="ECO:0000313" key="2">
    <source>
        <dbReference type="EMBL" id="KZT44664.1"/>
    </source>
</evidence>
<dbReference type="AlphaFoldDB" id="A0A166JF67"/>
<keyword evidence="3" id="KW-1185">Reference proteome</keyword>
<dbReference type="EMBL" id="KV424437">
    <property type="protein sequence ID" value="KZT44664.1"/>
    <property type="molecule type" value="Genomic_DNA"/>
</dbReference>
<feature type="non-terminal residue" evidence="2">
    <location>
        <position position="1"/>
    </location>
</feature>
<evidence type="ECO:0000313" key="3">
    <source>
        <dbReference type="Proteomes" id="UP000076842"/>
    </source>
</evidence>
<accession>A0A166JF67</accession>